<feature type="domain" description="Major tropism determinant N-terminal" evidence="1">
    <location>
        <begin position="18"/>
        <end position="49"/>
    </location>
</feature>
<dbReference type="Proteomes" id="UP000325300">
    <property type="component" value="Unassembled WGS sequence"/>
</dbReference>
<protein>
    <recommendedName>
        <fullName evidence="1">Major tropism determinant N-terminal domain-containing protein</fullName>
    </recommendedName>
</protein>
<evidence type="ECO:0000259" key="1">
    <source>
        <dbReference type="Pfam" id="PF18454"/>
    </source>
</evidence>
<dbReference type="RefSeq" id="WP_011284843.1">
    <property type="nucleotide sequence ID" value="NZ_AP023388.1"/>
</dbReference>
<proteinExistence type="predicted"/>
<reference evidence="2 3" key="1">
    <citation type="submission" date="2019-02" db="EMBL/GenBank/DDBJ databases">
        <title>Novel genomic isolates of S. pyogenes and S. dysgalactiae subsp. equisimilis associated to necrotising fasciitis (NSTI).</title>
        <authorList>
            <person name="Barrantes I."/>
        </authorList>
    </citation>
    <scope>NUCLEOTIDE SEQUENCE [LARGE SCALE GENOMIC DNA]</scope>
    <source>
        <strain evidence="2 3">SPY5003</strain>
    </source>
</reference>
<dbReference type="EMBL" id="SJLI01000001">
    <property type="protein sequence ID" value="TYK95866.1"/>
    <property type="molecule type" value="Genomic_DNA"/>
</dbReference>
<dbReference type="AlphaFoldDB" id="A0A5D3HLZ5"/>
<organism evidence="2 3">
    <name type="scientific">Streptococcus pyogenes</name>
    <dbReference type="NCBI Taxonomy" id="1314"/>
    <lineage>
        <taxon>Bacteria</taxon>
        <taxon>Bacillati</taxon>
        <taxon>Bacillota</taxon>
        <taxon>Bacilli</taxon>
        <taxon>Lactobacillales</taxon>
        <taxon>Streptococcaceae</taxon>
        <taxon>Streptococcus</taxon>
    </lineage>
</organism>
<accession>A0A5D3HLZ5</accession>
<dbReference type="InterPro" id="IPR041352">
    <property type="entry name" value="Mtd_N"/>
</dbReference>
<sequence length="404" mass="44030">MTSVETIPIKIVFDRKDASEWQSTNPVIDEGELVVELDTHKLKVGDGKTSYNDLPYYEGPQGESITKVQLSENGDLSVWIGDKETKLGNIKGQKGDKGTSITDITKDGETLTIKLSDDTQKIFNIPNGQKGDRGKGVESARIDESGHLKLKIEEESELDLGNVKGESGPKGDSITITNHKRVSDGTQVSFSDGTQIVVPKGDTGDVNGINLEDYVKKSELKNVGSADVKAINDFLGLSQKVFTSSYSYTDSLLKSYAKPSYSASWYVNESTVSTKNGDKVLITIHNTTTQADNYLEVAVTYVGANYVTATSTGRLLTTPGEVKVVTKKQAEKDYAAKKHKHEISDIAGLNERLSGYLRQADIQSQLNNIGKLKDTQTGQYLEVKVVDKGQVPSNTSGMIVFERS</sequence>
<gene>
    <name evidence="2" type="ORF">E0F67_02090</name>
</gene>
<dbReference type="Pfam" id="PF18454">
    <property type="entry name" value="Mtd_N"/>
    <property type="match status" value="1"/>
</dbReference>
<comment type="caution">
    <text evidence="2">The sequence shown here is derived from an EMBL/GenBank/DDBJ whole genome shotgun (WGS) entry which is preliminary data.</text>
</comment>
<evidence type="ECO:0000313" key="3">
    <source>
        <dbReference type="Proteomes" id="UP000325300"/>
    </source>
</evidence>
<name>A0A5D3HLZ5_STRPY</name>
<evidence type="ECO:0000313" key="2">
    <source>
        <dbReference type="EMBL" id="TYK95866.1"/>
    </source>
</evidence>
<dbReference type="SUPFAM" id="SSF69349">
    <property type="entry name" value="Phage fibre proteins"/>
    <property type="match status" value="1"/>
</dbReference>